<dbReference type="SMART" id="SM00304">
    <property type="entry name" value="HAMP"/>
    <property type="match status" value="1"/>
</dbReference>
<dbReference type="SUPFAM" id="SSF158472">
    <property type="entry name" value="HAMP domain-like"/>
    <property type="match status" value="1"/>
</dbReference>
<keyword evidence="8 14" id="KW-0418">Kinase</keyword>
<dbReference type="PANTHER" id="PTHR44936">
    <property type="entry name" value="SENSOR PROTEIN CREC"/>
    <property type="match status" value="1"/>
</dbReference>
<dbReference type="InterPro" id="IPR003661">
    <property type="entry name" value="HisK_dim/P_dom"/>
</dbReference>
<comment type="subcellular location">
    <subcellularLocation>
        <location evidence="2">Cell membrane</location>
        <topology evidence="2">Multi-pass membrane protein</topology>
    </subcellularLocation>
</comment>
<evidence type="ECO:0000256" key="7">
    <source>
        <dbReference type="ARBA" id="ARBA00022741"/>
    </source>
</evidence>
<dbReference type="Pfam" id="PF00672">
    <property type="entry name" value="HAMP"/>
    <property type="match status" value="1"/>
</dbReference>
<dbReference type="InterPro" id="IPR036890">
    <property type="entry name" value="HATPase_C_sf"/>
</dbReference>
<dbReference type="RefSeq" id="WP_310340970.1">
    <property type="nucleotide sequence ID" value="NZ_JAVDXQ010000001.1"/>
</dbReference>
<keyword evidence="11" id="KW-0472">Membrane</keyword>
<dbReference type="Pfam" id="PF02518">
    <property type="entry name" value="HATPase_c"/>
    <property type="match status" value="1"/>
</dbReference>
<dbReference type="PROSITE" id="PS50109">
    <property type="entry name" value="HIS_KIN"/>
    <property type="match status" value="1"/>
</dbReference>
<proteinExistence type="predicted"/>
<dbReference type="CDD" id="cd06225">
    <property type="entry name" value="HAMP"/>
    <property type="match status" value="1"/>
</dbReference>
<evidence type="ECO:0000256" key="9">
    <source>
        <dbReference type="ARBA" id="ARBA00022840"/>
    </source>
</evidence>
<keyword evidence="6" id="KW-0808">Transferase</keyword>
<dbReference type="GO" id="GO:0016301">
    <property type="term" value="F:kinase activity"/>
    <property type="evidence" value="ECO:0007669"/>
    <property type="project" value="UniProtKB-KW"/>
</dbReference>
<keyword evidence="15" id="KW-1185">Reference proteome</keyword>
<dbReference type="Pfam" id="PF00512">
    <property type="entry name" value="HisKA"/>
    <property type="match status" value="1"/>
</dbReference>
<dbReference type="SUPFAM" id="SSF55874">
    <property type="entry name" value="ATPase domain of HSP90 chaperone/DNA topoisomerase II/histidine kinase"/>
    <property type="match status" value="1"/>
</dbReference>
<sequence>MKSLYVRIYLTLVALLLAFAFGSAWLFQRHIEQERGNVELAAGERLNAMAGLLKLALPPATAPRAEQAAVFADWGQRLRMPLALEDVDGKRIATTQMFQRRADDPGAIIVSANLGDGRSLEMVRTVRPPTAQAGASGPIGAGGPNARPPRADEGPWTGPWLHRPVSPGAPAVSTLAIVLVLLFIGVAVGAYPVVRRLTRRLESLKRGVEQFGAGQLGHRVDDSGRDEVAALATSFNQAADRIETLLRSHQTLLANASHELRSPLARLKMAFAMLDEAAPAQRDKLAREIDINIAELDALVEEVLLASRLEAGSAVGETHAVELLALGAEEAARAEVAFEPESDSARVDGQERLLRRALRNLLDNARRYGGPEVELVLRPVAGGHELVVADRGPGVPAELRERIFEPFYRLPGHAEMAGGVGLGLSLVKQIAERHGGSVRCLPREGGGSRFVLFLPAAKP</sequence>
<dbReference type="PANTHER" id="PTHR44936:SF10">
    <property type="entry name" value="SENSOR PROTEIN RSTB"/>
    <property type="match status" value="1"/>
</dbReference>
<dbReference type="EC" id="2.7.13.3" evidence="3"/>
<dbReference type="SMART" id="SM00388">
    <property type="entry name" value="HisKA"/>
    <property type="match status" value="1"/>
</dbReference>
<dbReference type="Proteomes" id="UP001180536">
    <property type="component" value="Unassembled WGS sequence"/>
</dbReference>
<feature type="region of interest" description="Disordered" evidence="10">
    <location>
        <begin position="129"/>
        <end position="155"/>
    </location>
</feature>
<organism evidence="14 15">
    <name type="scientific">Pelomonas aquatica</name>
    <dbReference type="NCBI Taxonomy" id="431058"/>
    <lineage>
        <taxon>Bacteria</taxon>
        <taxon>Pseudomonadati</taxon>
        <taxon>Pseudomonadota</taxon>
        <taxon>Betaproteobacteria</taxon>
        <taxon>Burkholderiales</taxon>
        <taxon>Sphaerotilaceae</taxon>
        <taxon>Roseateles</taxon>
    </lineage>
</organism>
<evidence type="ECO:0000256" key="10">
    <source>
        <dbReference type="SAM" id="MobiDB-lite"/>
    </source>
</evidence>
<evidence type="ECO:0000259" key="13">
    <source>
        <dbReference type="PROSITE" id="PS50885"/>
    </source>
</evidence>
<dbReference type="PRINTS" id="PR00344">
    <property type="entry name" value="BCTRLSENSOR"/>
</dbReference>
<feature type="domain" description="HAMP" evidence="13">
    <location>
        <begin position="195"/>
        <end position="247"/>
    </location>
</feature>
<evidence type="ECO:0000256" key="3">
    <source>
        <dbReference type="ARBA" id="ARBA00012438"/>
    </source>
</evidence>
<dbReference type="InterPro" id="IPR004358">
    <property type="entry name" value="Sig_transdc_His_kin-like_C"/>
</dbReference>
<dbReference type="Gene3D" id="1.10.287.130">
    <property type="match status" value="1"/>
</dbReference>
<dbReference type="CDD" id="cd00075">
    <property type="entry name" value="HATPase"/>
    <property type="match status" value="1"/>
</dbReference>
<evidence type="ECO:0000256" key="2">
    <source>
        <dbReference type="ARBA" id="ARBA00004651"/>
    </source>
</evidence>
<dbReference type="InterPro" id="IPR003594">
    <property type="entry name" value="HATPase_dom"/>
</dbReference>
<dbReference type="PROSITE" id="PS50885">
    <property type="entry name" value="HAMP"/>
    <property type="match status" value="1"/>
</dbReference>
<name>A0ABU1Z4U7_9BURK</name>
<keyword evidence="11" id="KW-0812">Transmembrane</keyword>
<evidence type="ECO:0000313" key="14">
    <source>
        <dbReference type="EMBL" id="MDR7295051.1"/>
    </source>
</evidence>
<evidence type="ECO:0000256" key="1">
    <source>
        <dbReference type="ARBA" id="ARBA00000085"/>
    </source>
</evidence>
<comment type="catalytic activity">
    <reaction evidence="1">
        <text>ATP + protein L-histidine = ADP + protein N-phospho-L-histidine.</text>
        <dbReference type="EC" id="2.7.13.3"/>
    </reaction>
</comment>
<evidence type="ECO:0000256" key="4">
    <source>
        <dbReference type="ARBA" id="ARBA00022475"/>
    </source>
</evidence>
<feature type="transmembrane region" description="Helical" evidence="11">
    <location>
        <begin position="171"/>
        <end position="194"/>
    </location>
</feature>
<evidence type="ECO:0000256" key="6">
    <source>
        <dbReference type="ARBA" id="ARBA00022679"/>
    </source>
</evidence>
<evidence type="ECO:0000313" key="15">
    <source>
        <dbReference type="Proteomes" id="UP001180536"/>
    </source>
</evidence>
<keyword evidence="11" id="KW-1133">Transmembrane helix</keyword>
<dbReference type="InterPro" id="IPR005467">
    <property type="entry name" value="His_kinase_dom"/>
</dbReference>
<feature type="domain" description="Histidine kinase" evidence="12">
    <location>
        <begin position="255"/>
        <end position="458"/>
    </location>
</feature>
<dbReference type="InterPro" id="IPR036097">
    <property type="entry name" value="HisK_dim/P_sf"/>
</dbReference>
<keyword evidence="7" id="KW-0547">Nucleotide-binding</keyword>
<comment type="caution">
    <text evidence="14">The sequence shown here is derived from an EMBL/GenBank/DDBJ whole genome shotgun (WGS) entry which is preliminary data.</text>
</comment>
<keyword evidence="9" id="KW-0067">ATP-binding</keyword>
<keyword evidence="4" id="KW-1003">Cell membrane</keyword>
<dbReference type="Gene3D" id="3.30.565.10">
    <property type="entry name" value="Histidine kinase-like ATPase, C-terminal domain"/>
    <property type="match status" value="1"/>
</dbReference>
<dbReference type="InterPro" id="IPR050980">
    <property type="entry name" value="2C_sensor_his_kinase"/>
</dbReference>
<evidence type="ECO:0000259" key="12">
    <source>
        <dbReference type="PROSITE" id="PS50109"/>
    </source>
</evidence>
<keyword evidence="5" id="KW-0597">Phosphoprotein</keyword>
<dbReference type="InterPro" id="IPR003660">
    <property type="entry name" value="HAMP_dom"/>
</dbReference>
<dbReference type="SUPFAM" id="SSF47384">
    <property type="entry name" value="Homodimeric domain of signal transducing histidine kinase"/>
    <property type="match status" value="1"/>
</dbReference>
<protein>
    <recommendedName>
        <fullName evidence="3">histidine kinase</fullName>
        <ecNumber evidence="3">2.7.13.3</ecNumber>
    </recommendedName>
</protein>
<dbReference type="SMART" id="SM00387">
    <property type="entry name" value="HATPase_c"/>
    <property type="match status" value="1"/>
</dbReference>
<gene>
    <name evidence="14" type="ORF">J2X16_000372</name>
</gene>
<dbReference type="CDD" id="cd00082">
    <property type="entry name" value="HisKA"/>
    <property type="match status" value="1"/>
</dbReference>
<accession>A0ABU1Z4U7</accession>
<reference evidence="14 15" key="1">
    <citation type="submission" date="2023-07" db="EMBL/GenBank/DDBJ databases">
        <title>Sorghum-associated microbial communities from plants grown in Nebraska, USA.</title>
        <authorList>
            <person name="Schachtman D."/>
        </authorList>
    </citation>
    <scope>NUCLEOTIDE SEQUENCE [LARGE SCALE GENOMIC DNA]</scope>
    <source>
        <strain evidence="14 15">BE310</strain>
    </source>
</reference>
<dbReference type="Gene3D" id="6.10.340.10">
    <property type="match status" value="1"/>
</dbReference>
<evidence type="ECO:0000256" key="11">
    <source>
        <dbReference type="SAM" id="Phobius"/>
    </source>
</evidence>
<evidence type="ECO:0000256" key="5">
    <source>
        <dbReference type="ARBA" id="ARBA00022553"/>
    </source>
</evidence>
<dbReference type="EMBL" id="JAVDXQ010000001">
    <property type="protein sequence ID" value="MDR7295051.1"/>
    <property type="molecule type" value="Genomic_DNA"/>
</dbReference>
<evidence type="ECO:0000256" key="8">
    <source>
        <dbReference type="ARBA" id="ARBA00022777"/>
    </source>
</evidence>